<dbReference type="InterPro" id="IPR000477">
    <property type="entry name" value="RT_dom"/>
</dbReference>
<keyword evidence="2" id="KW-0808">Transferase</keyword>
<accession>A0ABN1JS13</accession>
<evidence type="ECO:0000313" key="14">
    <source>
        <dbReference type="Proteomes" id="UP001500279"/>
    </source>
</evidence>
<reference evidence="13 14" key="1">
    <citation type="journal article" date="2019" name="Int. J. Syst. Evol. Microbiol.">
        <title>The Global Catalogue of Microorganisms (GCM) 10K type strain sequencing project: providing services to taxonomists for standard genome sequencing and annotation.</title>
        <authorList>
            <consortium name="The Broad Institute Genomics Platform"/>
            <consortium name="The Broad Institute Genome Sequencing Center for Infectious Disease"/>
            <person name="Wu L."/>
            <person name="Ma J."/>
        </authorList>
    </citation>
    <scope>NUCLEOTIDE SEQUENCE [LARGE SCALE GENOMIC DNA]</scope>
    <source>
        <strain evidence="13 14">JCM 15503</strain>
    </source>
</reference>
<evidence type="ECO:0000256" key="7">
    <source>
        <dbReference type="ARBA" id="ARBA00023118"/>
    </source>
</evidence>
<evidence type="ECO:0000256" key="11">
    <source>
        <dbReference type="SAM" id="Phobius"/>
    </source>
</evidence>
<dbReference type="EMBL" id="BAAAEW010000006">
    <property type="protein sequence ID" value="GAA0745572.1"/>
    <property type="molecule type" value="Genomic_DNA"/>
</dbReference>
<dbReference type="PROSITE" id="PS50878">
    <property type="entry name" value="RT_POL"/>
    <property type="match status" value="1"/>
</dbReference>
<comment type="caution">
    <text evidence="13">The sequence shown here is derived from an EMBL/GenBank/DDBJ whole genome shotgun (WGS) entry which is preliminary data.</text>
</comment>
<dbReference type="Pfam" id="PF00078">
    <property type="entry name" value="RVT_1"/>
    <property type="match status" value="1"/>
</dbReference>
<keyword evidence="11" id="KW-1133">Transmembrane helix</keyword>
<evidence type="ECO:0000259" key="12">
    <source>
        <dbReference type="PROSITE" id="PS50878"/>
    </source>
</evidence>
<evidence type="ECO:0000256" key="5">
    <source>
        <dbReference type="ARBA" id="ARBA00022842"/>
    </source>
</evidence>
<keyword evidence="7" id="KW-0051">Antiviral defense</keyword>
<comment type="similarity">
    <text evidence="8">Belongs to the bacterial reverse transcriptase family.</text>
</comment>
<protein>
    <recommendedName>
        <fullName evidence="1">RNA-directed DNA polymerase</fullName>
        <ecNumber evidence="1">2.7.7.49</ecNumber>
    </recommendedName>
</protein>
<keyword evidence="6" id="KW-0695">RNA-directed DNA polymerase</keyword>
<keyword evidence="14" id="KW-1185">Reference proteome</keyword>
<proteinExistence type="inferred from homology"/>
<keyword evidence="11" id="KW-0472">Membrane</keyword>
<dbReference type="EC" id="2.7.7.49" evidence="1"/>
<name>A0ABN1JS13_9BURK</name>
<dbReference type="Proteomes" id="UP001500279">
    <property type="component" value="Unassembled WGS sequence"/>
</dbReference>
<evidence type="ECO:0000256" key="8">
    <source>
        <dbReference type="ARBA" id="ARBA00034120"/>
    </source>
</evidence>
<gene>
    <name evidence="13" type="ORF">GCM10009107_12060</name>
</gene>
<dbReference type="PANTHER" id="PTHR34047:SF7">
    <property type="entry name" value="RNA-DIRECTED DNA POLYMERASE"/>
    <property type="match status" value="1"/>
</dbReference>
<feature type="compositionally biased region" description="Basic and acidic residues" evidence="10">
    <location>
        <begin position="83"/>
        <end position="96"/>
    </location>
</feature>
<evidence type="ECO:0000256" key="2">
    <source>
        <dbReference type="ARBA" id="ARBA00022679"/>
    </source>
</evidence>
<evidence type="ECO:0000256" key="10">
    <source>
        <dbReference type="SAM" id="MobiDB-lite"/>
    </source>
</evidence>
<sequence>MSGERQPTRAELIARIAASSKDAVVLKEMQRSGFWPADAAAPTVEAALIQREAELVQVLNKLQAELREKGDPQGALKAMRQQRMAEARERREATAQKLERERYERAVQWRERSRHEIGYLGQGVSAGLQARADNAGSHEKLQREGLPLLDTPQALADAMGVPVAELRFLAFHREVARTQHYRRFSLPKKTGGVRTISAPMPRLKRAQYWVLDNLLAKVPVHAAAHGFLPGKSIVSNAAPHVGQAVVINLDLKDFFPSVSFPRIKGVFRALGYGEATATLLALLCSENVCDELQVDGERFFVGRTARERVLPQGAPTSPMLTNILCRTLDKRLQGIATKLGFTYTRYADDLSFSASGNAAGLTGRLLRQVHHILKAEGFTPHPDKQHVMHAGRRQEVTGVVVNQQPAVSREQRRALRAALHRAKHKGLDAATWQGEPAARNVLLGYAQFVAMVNARHGAPLLAQAKALPSAATPAAKVPPSQFRQHAAAGKAPPRANGLWWQPAPKPEPVLLKTAGQIKAERRAHLAAQRAERDAARKAAEIASSPRRALRAAMQAAAAAPAPEGGAPQETHAPLLPLIRWPLVIAQAALLVYLSVKLKSPGLFLAGGLWLGWRVMRRKFGWPSYFLALFVIGFVAGILHL</sequence>
<keyword evidence="5" id="KW-0460">Magnesium</keyword>
<feature type="transmembrane region" description="Helical" evidence="11">
    <location>
        <begin position="619"/>
        <end position="638"/>
    </location>
</feature>
<keyword evidence="3" id="KW-0548">Nucleotidyltransferase</keyword>
<evidence type="ECO:0000256" key="3">
    <source>
        <dbReference type="ARBA" id="ARBA00022695"/>
    </source>
</evidence>
<dbReference type="RefSeq" id="WP_231011149.1">
    <property type="nucleotide sequence ID" value="NZ_BAAAEW010000006.1"/>
</dbReference>
<evidence type="ECO:0000313" key="13">
    <source>
        <dbReference type="EMBL" id="GAA0745572.1"/>
    </source>
</evidence>
<dbReference type="InterPro" id="IPR000123">
    <property type="entry name" value="Reverse_transcriptase_msDNA"/>
</dbReference>
<evidence type="ECO:0000256" key="1">
    <source>
        <dbReference type="ARBA" id="ARBA00012493"/>
    </source>
</evidence>
<keyword evidence="11" id="KW-0812">Transmembrane</keyword>
<dbReference type="PANTHER" id="PTHR34047">
    <property type="entry name" value="NUCLEAR INTRON MATURASE 1, MITOCHONDRIAL-RELATED"/>
    <property type="match status" value="1"/>
</dbReference>
<evidence type="ECO:0000256" key="9">
    <source>
        <dbReference type="ARBA" id="ARBA00048173"/>
    </source>
</evidence>
<organism evidence="13 14">
    <name type="scientific">Ideonella azotifigens</name>
    <dbReference type="NCBI Taxonomy" id="513160"/>
    <lineage>
        <taxon>Bacteria</taxon>
        <taxon>Pseudomonadati</taxon>
        <taxon>Pseudomonadota</taxon>
        <taxon>Betaproteobacteria</taxon>
        <taxon>Burkholderiales</taxon>
        <taxon>Sphaerotilaceae</taxon>
        <taxon>Ideonella</taxon>
    </lineage>
</organism>
<comment type="catalytic activity">
    <reaction evidence="9">
        <text>DNA(n) + a 2'-deoxyribonucleoside 5'-triphosphate = DNA(n+1) + diphosphate</text>
        <dbReference type="Rhea" id="RHEA:22508"/>
        <dbReference type="Rhea" id="RHEA-COMP:17339"/>
        <dbReference type="Rhea" id="RHEA-COMP:17340"/>
        <dbReference type="ChEBI" id="CHEBI:33019"/>
        <dbReference type="ChEBI" id="CHEBI:61560"/>
        <dbReference type="ChEBI" id="CHEBI:173112"/>
        <dbReference type="EC" id="2.7.7.49"/>
    </reaction>
</comment>
<dbReference type="InterPro" id="IPR043502">
    <property type="entry name" value="DNA/RNA_pol_sf"/>
</dbReference>
<dbReference type="SUPFAM" id="SSF56672">
    <property type="entry name" value="DNA/RNA polymerases"/>
    <property type="match status" value="1"/>
</dbReference>
<keyword evidence="4" id="KW-0479">Metal-binding</keyword>
<feature type="region of interest" description="Disordered" evidence="10">
    <location>
        <begin position="70"/>
        <end position="96"/>
    </location>
</feature>
<dbReference type="InterPro" id="IPR051083">
    <property type="entry name" value="GrpII_Intron_Splice-Mob/Def"/>
</dbReference>
<feature type="domain" description="Reverse transcriptase" evidence="12">
    <location>
        <begin position="167"/>
        <end position="401"/>
    </location>
</feature>
<dbReference type="CDD" id="cd03487">
    <property type="entry name" value="RT_Bac_retron_II"/>
    <property type="match status" value="1"/>
</dbReference>
<evidence type="ECO:0000256" key="6">
    <source>
        <dbReference type="ARBA" id="ARBA00022918"/>
    </source>
</evidence>
<dbReference type="PRINTS" id="PR00866">
    <property type="entry name" value="RNADNAPOLMS"/>
</dbReference>
<evidence type="ECO:0000256" key="4">
    <source>
        <dbReference type="ARBA" id="ARBA00022723"/>
    </source>
</evidence>